<feature type="region of interest" description="Disordered" evidence="1">
    <location>
        <begin position="1"/>
        <end position="28"/>
    </location>
</feature>
<evidence type="ECO:0000256" key="1">
    <source>
        <dbReference type="SAM" id="MobiDB-lite"/>
    </source>
</evidence>
<dbReference type="EMBL" id="FUHW01000007">
    <property type="protein sequence ID" value="SJM48499.1"/>
    <property type="molecule type" value="Genomic_DNA"/>
</dbReference>
<protein>
    <submittedName>
        <fullName evidence="3">Sulfatase modifying factor 1 (C-alpha-formyglycine-generating enzyme 1)</fullName>
    </submittedName>
</protein>
<sequence>MTASDPKENSLSCCHGPARSEPAHTTEAAAAASAAPAAGPATKEHRLLDTVELTGGTFSMGDAFDEGYPHDGELPVHDVSLSPYSIDSTTVTNAEFNRFVQATGFRTESEEYGYSAVFHLLVDADDRDILGRSSDVPWWITVRGSDWAHPHGPRSSWRQEPQSPVVQVSWNDAVAYCRWAGRSLPTEAQWEHAARGGLESRRYAWGDELLATDGGHLCNIWQGRFPVQNTLDDGYLGPAPTGTFAPNGFGLYEMAGNVWEWCADWFDPNYYSNSPLKDPTGPAAGPGRVMRGGSFLCHDSYCNRYRVSARSANTPDSASSNLGFRTVAPVAQQPR</sequence>
<name>A0A1R4EXY6_9MICC</name>
<dbReference type="Gene3D" id="3.90.1580.10">
    <property type="entry name" value="paralog of FGE (formylglycine-generating enzyme)"/>
    <property type="match status" value="1"/>
</dbReference>
<gene>
    <name evidence="3" type="ORF">FM101_01305</name>
</gene>
<dbReference type="Pfam" id="PF03781">
    <property type="entry name" value="FGE-sulfatase"/>
    <property type="match status" value="1"/>
</dbReference>
<evidence type="ECO:0000313" key="4">
    <source>
        <dbReference type="Proteomes" id="UP000195913"/>
    </source>
</evidence>
<dbReference type="AlphaFoldDB" id="A0A1R4EXY6"/>
<reference evidence="3 4" key="1">
    <citation type="submission" date="2017-02" db="EMBL/GenBank/DDBJ databases">
        <authorList>
            <person name="Peterson S.W."/>
        </authorList>
    </citation>
    <scope>NUCLEOTIDE SEQUENCE [LARGE SCALE GENOMIC DNA]</scope>
    <source>
        <strain evidence="3 4">B Ar 00.02</strain>
    </source>
</reference>
<dbReference type="Proteomes" id="UP000195913">
    <property type="component" value="Unassembled WGS sequence"/>
</dbReference>
<accession>A0A1R4EXY6</accession>
<dbReference type="InterPro" id="IPR005532">
    <property type="entry name" value="SUMF_dom"/>
</dbReference>
<dbReference type="GO" id="GO:0120147">
    <property type="term" value="F:formylglycine-generating oxidase activity"/>
    <property type="evidence" value="ECO:0007669"/>
    <property type="project" value="TreeGrafter"/>
</dbReference>
<feature type="region of interest" description="Disordered" evidence="1">
    <location>
        <begin position="311"/>
        <end position="335"/>
    </location>
</feature>
<keyword evidence="4" id="KW-1185">Reference proteome</keyword>
<feature type="domain" description="Sulfatase-modifying factor enzyme-like" evidence="2">
    <location>
        <begin position="49"/>
        <end position="327"/>
    </location>
</feature>
<dbReference type="InterPro" id="IPR016187">
    <property type="entry name" value="CTDL_fold"/>
</dbReference>
<dbReference type="InterPro" id="IPR051043">
    <property type="entry name" value="Sulfatase_Mod_Factor_Kinase"/>
</dbReference>
<organism evidence="3 4">
    <name type="scientific">Arthrobacter rhombi</name>
    <dbReference type="NCBI Taxonomy" id="71253"/>
    <lineage>
        <taxon>Bacteria</taxon>
        <taxon>Bacillati</taxon>
        <taxon>Actinomycetota</taxon>
        <taxon>Actinomycetes</taxon>
        <taxon>Micrococcales</taxon>
        <taxon>Micrococcaceae</taxon>
        <taxon>Arthrobacter</taxon>
    </lineage>
</organism>
<dbReference type="PANTHER" id="PTHR23150:SF19">
    <property type="entry name" value="FORMYLGLYCINE-GENERATING ENZYME"/>
    <property type="match status" value="1"/>
</dbReference>
<dbReference type="PANTHER" id="PTHR23150">
    <property type="entry name" value="SULFATASE MODIFYING FACTOR 1, 2"/>
    <property type="match status" value="1"/>
</dbReference>
<proteinExistence type="predicted"/>
<dbReference type="SUPFAM" id="SSF56436">
    <property type="entry name" value="C-type lectin-like"/>
    <property type="match status" value="1"/>
</dbReference>
<evidence type="ECO:0000313" key="3">
    <source>
        <dbReference type="EMBL" id="SJM48499.1"/>
    </source>
</evidence>
<feature type="compositionally biased region" description="Polar residues" evidence="1">
    <location>
        <begin position="311"/>
        <end position="323"/>
    </location>
</feature>
<dbReference type="RefSeq" id="WP_428844130.1">
    <property type="nucleotide sequence ID" value="NZ_FUHW01000007.1"/>
</dbReference>
<evidence type="ECO:0000259" key="2">
    <source>
        <dbReference type="Pfam" id="PF03781"/>
    </source>
</evidence>
<dbReference type="InterPro" id="IPR042095">
    <property type="entry name" value="SUMF_sf"/>
</dbReference>